<gene>
    <name evidence="3" type="ORF">C8N47_12234</name>
</gene>
<organism evidence="3 4">
    <name type="scientific">Mangrovibacterium marinum</name>
    <dbReference type="NCBI Taxonomy" id="1639118"/>
    <lineage>
        <taxon>Bacteria</taxon>
        <taxon>Pseudomonadati</taxon>
        <taxon>Bacteroidota</taxon>
        <taxon>Bacteroidia</taxon>
        <taxon>Marinilabiliales</taxon>
        <taxon>Prolixibacteraceae</taxon>
        <taxon>Mangrovibacterium</taxon>
    </lineage>
</organism>
<keyword evidence="1" id="KW-0812">Transmembrane</keyword>
<feature type="transmembrane region" description="Helical" evidence="1">
    <location>
        <begin position="12"/>
        <end position="30"/>
    </location>
</feature>
<keyword evidence="1" id="KW-0472">Membrane</keyword>
<sequence length="76" mass="9025">MREKPYRSVVKSISWRTVGTIDTMVIAWLVTGQLDFAVTIGGVELFTKMFLYYLHERTWNRIRFGRIDPSNIEYHI</sequence>
<evidence type="ECO:0000313" key="4">
    <source>
        <dbReference type="Proteomes" id="UP000243525"/>
    </source>
</evidence>
<dbReference type="Proteomes" id="UP000243525">
    <property type="component" value="Unassembled WGS sequence"/>
</dbReference>
<evidence type="ECO:0000256" key="1">
    <source>
        <dbReference type="SAM" id="Phobius"/>
    </source>
</evidence>
<accession>A0A2T5BY26</accession>
<protein>
    <submittedName>
        <fullName evidence="3">Putative membrane protein</fullName>
    </submittedName>
</protein>
<proteinExistence type="predicted"/>
<feature type="transmembrane region" description="Helical" evidence="1">
    <location>
        <begin position="36"/>
        <end position="54"/>
    </location>
</feature>
<dbReference type="EMBL" id="QAAD01000022">
    <property type="protein sequence ID" value="PTN06352.1"/>
    <property type="molecule type" value="Genomic_DNA"/>
</dbReference>
<keyword evidence="4" id="KW-1185">Reference proteome</keyword>
<evidence type="ECO:0000259" key="2">
    <source>
        <dbReference type="Pfam" id="PF09834"/>
    </source>
</evidence>
<reference evidence="3 4" key="1">
    <citation type="submission" date="2018-04" db="EMBL/GenBank/DDBJ databases">
        <title>Genomic Encyclopedia of Archaeal and Bacterial Type Strains, Phase II (KMG-II): from individual species to whole genera.</title>
        <authorList>
            <person name="Goeker M."/>
        </authorList>
    </citation>
    <scope>NUCLEOTIDE SEQUENCE [LARGE SCALE GENOMIC DNA]</scope>
    <source>
        <strain evidence="3 4">DSM 28823</strain>
    </source>
</reference>
<evidence type="ECO:0000313" key="3">
    <source>
        <dbReference type="EMBL" id="PTN06352.1"/>
    </source>
</evidence>
<comment type="caution">
    <text evidence="3">The sequence shown here is derived from an EMBL/GenBank/DDBJ whole genome shotgun (WGS) entry which is preliminary data.</text>
</comment>
<name>A0A2T5BY26_9BACT</name>
<dbReference type="AlphaFoldDB" id="A0A2T5BY26"/>
<dbReference type="InterPro" id="IPR018638">
    <property type="entry name" value="DUF2061_membrane"/>
</dbReference>
<keyword evidence="1" id="KW-1133">Transmembrane helix</keyword>
<feature type="domain" description="DUF2061" evidence="2">
    <location>
        <begin position="9"/>
        <end position="60"/>
    </location>
</feature>
<dbReference type="Pfam" id="PF09834">
    <property type="entry name" value="DUF2061"/>
    <property type="match status" value="1"/>
</dbReference>
<dbReference type="OrthoDB" id="197461at2"/>
<dbReference type="RefSeq" id="WP_107823574.1">
    <property type="nucleotide sequence ID" value="NZ_OY782574.1"/>
</dbReference>